<feature type="transmembrane region" description="Helical" evidence="6">
    <location>
        <begin position="300"/>
        <end position="325"/>
    </location>
</feature>
<feature type="transmembrane region" description="Helical" evidence="6">
    <location>
        <begin position="141"/>
        <end position="161"/>
    </location>
</feature>
<gene>
    <name evidence="8" type="ORF">GCM10023094_07970</name>
</gene>
<feature type="transmembrane region" description="Helical" evidence="6">
    <location>
        <begin position="54"/>
        <end position="72"/>
    </location>
</feature>
<evidence type="ECO:0000256" key="1">
    <source>
        <dbReference type="ARBA" id="ARBA00004651"/>
    </source>
</evidence>
<feature type="transmembrane region" description="Helical" evidence="6">
    <location>
        <begin position="271"/>
        <end position="288"/>
    </location>
</feature>
<keyword evidence="2" id="KW-0813">Transport</keyword>
<comment type="caution">
    <text evidence="8">The sequence shown here is derived from an EMBL/GenBank/DDBJ whole genome shotgun (WGS) entry which is preliminary data.</text>
</comment>
<feature type="transmembrane region" description="Helical" evidence="6">
    <location>
        <begin position="364"/>
        <end position="385"/>
    </location>
</feature>
<dbReference type="PANTHER" id="PTHR42718">
    <property type="entry name" value="MAJOR FACILITATOR SUPERFAMILY MULTIDRUG TRANSPORTER MFSC"/>
    <property type="match status" value="1"/>
</dbReference>
<evidence type="ECO:0000313" key="9">
    <source>
        <dbReference type="Proteomes" id="UP001501183"/>
    </source>
</evidence>
<feature type="domain" description="Major facilitator superfamily (MFS) profile" evidence="7">
    <location>
        <begin position="18"/>
        <end position="468"/>
    </location>
</feature>
<comment type="subcellular location">
    <subcellularLocation>
        <location evidence="1">Cell membrane</location>
        <topology evidence="1">Multi-pass membrane protein</topology>
    </subcellularLocation>
</comment>
<name>A0ABP8NUG6_9NOCA</name>
<feature type="transmembrane region" description="Helical" evidence="6">
    <location>
        <begin position="84"/>
        <end position="107"/>
    </location>
</feature>
<evidence type="ECO:0000256" key="2">
    <source>
        <dbReference type="ARBA" id="ARBA00022448"/>
    </source>
</evidence>
<feature type="transmembrane region" description="Helical" evidence="6">
    <location>
        <begin position="441"/>
        <end position="463"/>
    </location>
</feature>
<dbReference type="InterPro" id="IPR011701">
    <property type="entry name" value="MFS"/>
</dbReference>
<feature type="transmembrane region" description="Helical" evidence="6">
    <location>
        <begin position="406"/>
        <end position="429"/>
    </location>
</feature>
<dbReference type="InterPro" id="IPR036259">
    <property type="entry name" value="MFS_trans_sf"/>
</dbReference>
<dbReference type="InterPro" id="IPR020846">
    <property type="entry name" value="MFS_dom"/>
</dbReference>
<dbReference type="EMBL" id="BAABFB010000020">
    <property type="protein sequence ID" value="GAA4473734.1"/>
    <property type="molecule type" value="Genomic_DNA"/>
</dbReference>
<evidence type="ECO:0000256" key="4">
    <source>
        <dbReference type="ARBA" id="ARBA00022989"/>
    </source>
</evidence>
<evidence type="ECO:0000313" key="8">
    <source>
        <dbReference type="EMBL" id="GAA4473734.1"/>
    </source>
</evidence>
<accession>A0ABP8NUG6</accession>
<feature type="transmembrane region" description="Helical" evidence="6">
    <location>
        <begin position="337"/>
        <end position="358"/>
    </location>
</feature>
<evidence type="ECO:0000256" key="5">
    <source>
        <dbReference type="ARBA" id="ARBA00023136"/>
    </source>
</evidence>
<keyword evidence="9" id="KW-1185">Reference proteome</keyword>
<keyword evidence="4 6" id="KW-1133">Transmembrane helix</keyword>
<keyword evidence="5 6" id="KW-0472">Membrane</keyword>
<reference evidence="9" key="1">
    <citation type="journal article" date="2019" name="Int. J. Syst. Evol. Microbiol.">
        <title>The Global Catalogue of Microorganisms (GCM) 10K type strain sequencing project: providing services to taxonomists for standard genome sequencing and annotation.</title>
        <authorList>
            <consortium name="The Broad Institute Genomics Platform"/>
            <consortium name="The Broad Institute Genome Sequencing Center for Infectious Disease"/>
            <person name="Wu L."/>
            <person name="Ma J."/>
        </authorList>
    </citation>
    <scope>NUCLEOTIDE SEQUENCE [LARGE SCALE GENOMIC DNA]</scope>
    <source>
        <strain evidence="9">JCM 32206</strain>
    </source>
</reference>
<feature type="transmembrane region" description="Helical" evidence="6">
    <location>
        <begin position="113"/>
        <end position="129"/>
    </location>
</feature>
<keyword evidence="3 6" id="KW-0812">Transmembrane</keyword>
<feature type="transmembrane region" description="Helical" evidence="6">
    <location>
        <begin position="167"/>
        <end position="190"/>
    </location>
</feature>
<organism evidence="8 9">
    <name type="scientific">Rhodococcus olei</name>
    <dbReference type="NCBI Taxonomy" id="2161675"/>
    <lineage>
        <taxon>Bacteria</taxon>
        <taxon>Bacillati</taxon>
        <taxon>Actinomycetota</taxon>
        <taxon>Actinomycetes</taxon>
        <taxon>Mycobacteriales</taxon>
        <taxon>Nocardiaceae</taxon>
        <taxon>Rhodococcus</taxon>
    </lineage>
</organism>
<evidence type="ECO:0000256" key="6">
    <source>
        <dbReference type="SAM" id="Phobius"/>
    </source>
</evidence>
<evidence type="ECO:0000256" key="3">
    <source>
        <dbReference type="ARBA" id="ARBA00022692"/>
    </source>
</evidence>
<dbReference type="PROSITE" id="PS50850">
    <property type="entry name" value="MFS"/>
    <property type="match status" value="1"/>
</dbReference>
<dbReference type="PANTHER" id="PTHR42718:SF9">
    <property type="entry name" value="MAJOR FACILITATOR SUPERFAMILY MULTIDRUG TRANSPORTER MFSC"/>
    <property type="match status" value="1"/>
</dbReference>
<dbReference type="Proteomes" id="UP001501183">
    <property type="component" value="Unassembled WGS sequence"/>
</dbReference>
<feature type="transmembrane region" description="Helical" evidence="6">
    <location>
        <begin position="234"/>
        <end position="251"/>
    </location>
</feature>
<dbReference type="RefSeq" id="WP_345342423.1">
    <property type="nucleotide sequence ID" value="NZ_BAABFB010000020.1"/>
</dbReference>
<proteinExistence type="predicted"/>
<dbReference type="Pfam" id="PF07690">
    <property type="entry name" value="MFS_1"/>
    <property type="match status" value="1"/>
</dbReference>
<dbReference type="Gene3D" id="1.20.1250.20">
    <property type="entry name" value="MFS general substrate transporter like domains"/>
    <property type="match status" value="2"/>
</dbReference>
<feature type="transmembrane region" description="Helical" evidence="6">
    <location>
        <begin position="202"/>
        <end position="222"/>
    </location>
</feature>
<dbReference type="SUPFAM" id="SSF103473">
    <property type="entry name" value="MFS general substrate transporter"/>
    <property type="match status" value="1"/>
</dbReference>
<sequence>MKSAVTTPHKTPTSGATITALLSLAGLVVALQTTLVVPLLPDFPEILDVTGGDATWLVTIALLTGAVATPIVSRLADMFGKRRMMVLSLTMMAAGSLIAAIGGGYLAVLIGRALQGFSSSLIPVAMAVLRDVLPREKVAGAAAMISATMGIGAALGLPAAGVLYDHFGWASVFWVSAAAGILLLLGILVVVPASATGTRRRFDVVGAILLSLALTALLLGISKGPAWGWSSPQTLASLAAAAVVLAVWVPYELRTAAPMVDLRVSSSRPVLLTNLAGLFVAFSSYANILSTTQQLQLPEITGFGFGLSAATAGLCMVPGGLAMLVFSPLSARVTARFGGRTTLVVACIVMIGAYLFRIAFDDTVALIIIGSVLVSIGNAMAYATMPALIMGTVPITETAAANGLNSLLRTIGTSSMSAVVAALLTGLTIEAGGRVFPAHGAFVAMFAIGAAAALLATLAAVFLPKPSVPRVVQVAAGEPSAEATSLTKI</sequence>
<protein>
    <submittedName>
        <fullName evidence="8">MFS transporter</fullName>
    </submittedName>
</protein>
<dbReference type="CDD" id="cd17504">
    <property type="entry name" value="MFS_MMR_MDR_like"/>
    <property type="match status" value="1"/>
</dbReference>
<evidence type="ECO:0000259" key="7">
    <source>
        <dbReference type="PROSITE" id="PS50850"/>
    </source>
</evidence>